<dbReference type="Gene3D" id="3.40.1440.10">
    <property type="entry name" value="GIY-YIG endonuclease"/>
    <property type="match status" value="1"/>
</dbReference>
<gene>
    <name evidence="3" type="ORF">E1O70_12615</name>
</gene>
<dbReference type="Proteomes" id="UP000298003">
    <property type="component" value="Unassembled WGS sequence"/>
</dbReference>
<evidence type="ECO:0000313" key="3">
    <source>
        <dbReference type="EMBL" id="TFF08484.1"/>
    </source>
</evidence>
<evidence type="ECO:0000259" key="2">
    <source>
        <dbReference type="SMART" id="SM00496"/>
    </source>
</evidence>
<feature type="region of interest" description="Disordered" evidence="1">
    <location>
        <begin position="125"/>
        <end position="146"/>
    </location>
</feature>
<dbReference type="RefSeq" id="WP_061268783.1">
    <property type="nucleotide sequence ID" value="NZ_SOZH01000007.1"/>
</dbReference>
<feature type="domain" description="Nuclease associated modular" evidence="2">
    <location>
        <begin position="205"/>
        <end position="221"/>
    </location>
</feature>
<dbReference type="SUPFAM" id="SSF82771">
    <property type="entry name" value="GIY-YIG endonuclease"/>
    <property type="match status" value="1"/>
</dbReference>
<dbReference type="AlphaFoldDB" id="A0A4Y8R1G9"/>
<feature type="region of interest" description="Disordered" evidence="1">
    <location>
        <begin position="201"/>
        <end position="269"/>
    </location>
</feature>
<feature type="domain" description="Nuclease associated modular" evidence="2">
    <location>
        <begin position="143"/>
        <end position="159"/>
    </location>
</feature>
<dbReference type="SMART" id="SM00496">
    <property type="entry name" value="IENR2"/>
    <property type="match status" value="3"/>
</dbReference>
<accession>A0A4Y8R1G9</accession>
<protein>
    <submittedName>
        <fullName evidence="3">NUMOD3 motif protein</fullName>
    </submittedName>
</protein>
<keyword evidence="4" id="KW-1185">Reference proteome</keyword>
<organism evidence="3 4">
    <name type="scientific">Cellulosimicrobium funkei</name>
    <dbReference type="NCBI Taxonomy" id="264251"/>
    <lineage>
        <taxon>Bacteria</taxon>
        <taxon>Bacillati</taxon>
        <taxon>Actinomycetota</taxon>
        <taxon>Actinomycetes</taxon>
        <taxon>Micrococcales</taxon>
        <taxon>Promicromonosporaceae</taxon>
        <taxon>Cellulosimicrobium</taxon>
    </lineage>
</organism>
<dbReference type="Pfam" id="PF07460">
    <property type="entry name" value="NUMOD3"/>
    <property type="match status" value="2"/>
</dbReference>
<proteinExistence type="predicted"/>
<dbReference type="GO" id="GO:0003677">
    <property type="term" value="F:DNA binding"/>
    <property type="evidence" value="ECO:0007669"/>
    <property type="project" value="InterPro"/>
</dbReference>
<name>A0A4Y8R1G9_9MICO</name>
<comment type="caution">
    <text evidence="3">The sequence shown here is derived from an EMBL/GenBank/DDBJ whole genome shotgun (WGS) entry which is preliminary data.</text>
</comment>
<sequence>MIDEILAVRVPVGLVYGIRLRESDEYRYVGLTTKAASRRLRQHLRNARDGQRTPFCDWLRKHGEHDIVVDVLETALGDLESLGESEIEWIEFLRATGHRLLNVSDGGLGPTGVVWTAEQREAARVRSTGRKGVSRPGELNPFFGHKHSDEQRALWSEQRKGTFVGPENPNYGKFGPEHPSYGHTMSPEARAALSAMRRGELNPNYGRTASEETRAKRSAAQKGVPKPSSARSAHTRHHTNKGRTSPTCKFCIADAEQQSPRLPEGENPA</sequence>
<dbReference type="SUPFAM" id="SSF64496">
    <property type="entry name" value="DNA-binding domain of intron-encoded endonucleases"/>
    <property type="match status" value="2"/>
</dbReference>
<dbReference type="InterPro" id="IPR035901">
    <property type="entry name" value="GIY-YIG_endonuc_sf"/>
</dbReference>
<evidence type="ECO:0000256" key="1">
    <source>
        <dbReference type="SAM" id="MobiDB-lite"/>
    </source>
</evidence>
<dbReference type="EMBL" id="SOZH01000007">
    <property type="protein sequence ID" value="TFF08484.1"/>
    <property type="molecule type" value="Genomic_DNA"/>
</dbReference>
<evidence type="ECO:0000313" key="4">
    <source>
        <dbReference type="Proteomes" id="UP000298003"/>
    </source>
</evidence>
<feature type="domain" description="Nuclease associated modular" evidence="2">
    <location>
        <begin position="181"/>
        <end position="197"/>
    </location>
</feature>
<dbReference type="InterPro" id="IPR003611">
    <property type="entry name" value="NUMOD3"/>
</dbReference>
<dbReference type="GeneID" id="95685334"/>
<reference evidence="3 4" key="1">
    <citation type="submission" date="2019-03" db="EMBL/GenBank/DDBJ databases">
        <title>Cellulosimicrobium funkei JCM14302 Assembly.</title>
        <authorList>
            <person name="Dou T."/>
        </authorList>
    </citation>
    <scope>NUCLEOTIDE SEQUENCE [LARGE SCALE GENOMIC DNA]</scope>
    <source>
        <strain evidence="3 4">JCM 14302</strain>
    </source>
</reference>
<dbReference type="CDD" id="cd10443">
    <property type="entry name" value="GIY-YIG_HE_Tlr8p_PBC-V_like"/>
    <property type="match status" value="1"/>
</dbReference>